<gene>
    <name evidence="1" type="ORF">CDEB00056_LOCUS6903</name>
    <name evidence="2" type="ORF">CDEB00056_LOCUS6904</name>
</gene>
<sequence>MTGISSKQPKLNGPILAILEADIMRFVPSLSWREGFEDGSSFSLLIDGANDGSILLEGSPSSVTIGFGEGSSEGEASTPPESTDDGFSLLLLIEGANDGSILEVSPTRSISVFSPPSSVMVVFGDGSSEEKVTTPLLSHT</sequence>
<dbReference type="EMBL" id="HBIO01009012">
    <property type="protein sequence ID" value="CAE0462062.1"/>
    <property type="molecule type" value="Transcribed_RNA"/>
</dbReference>
<reference evidence="2" key="1">
    <citation type="submission" date="2021-01" db="EMBL/GenBank/DDBJ databases">
        <authorList>
            <person name="Corre E."/>
            <person name="Pelletier E."/>
            <person name="Niang G."/>
            <person name="Scheremetjew M."/>
            <person name="Finn R."/>
            <person name="Kale V."/>
            <person name="Holt S."/>
            <person name="Cochrane G."/>
            <person name="Meng A."/>
            <person name="Brown T."/>
            <person name="Cohen L."/>
        </authorList>
    </citation>
    <scope>NUCLEOTIDE SEQUENCE</scope>
    <source>
        <strain evidence="2">MM31A-1</strain>
    </source>
</reference>
<dbReference type="AlphaFoldDB" id="A0A6S8T1N1"/>
<name>A0A6S8T1N1_9STRA</name>
<dbReference type="EMBL" id="HBIO01009014">
    <property type="protein sequence ID" value="CAE0462063.1"/>
    <property type="molecule type" value="Transcribed_RNA"/>
</dbReference>
<protein>
    <submittedName>
        <fullName evidence="2">Uncharacterized protein</fullName>
    </submittedName>
</protein>
<organism evidence="2">
    <name type="scientific">Chaetoceros debilis</name>
    <dbReference type="NCBI Taxonomy" id="122233"/>
    <lineage>
        <taxon>Eukaryota</taxon>
        <taxon>Sar</taxon>
        <taxon>Stramenopiles</taxon>
        <taxon>Ochrophyta</taxon>
        <taxon>Bacillariophyta</taxon>
        <taxon>Coscinodiscophyceae</taxon>
        <taxon>Chaetocerotophycidae</taxon>
        <taxon>Chaetocerotales</taxon>
        <taxon>Chaetocerotaceae</taxon>
        <taxon>Chaetoceros</taxon>
    </lineage>
</organism>
<evidence type="ECO:0000313" key="2">
    <source>
        <dbReference type="EMBL" id="CAE0462063.1"/>
    </source>
</evidence>
<proteinExistence type="predicted"/>
<evidence type="ECO:0000313" key="1">
    <source>
        <dbReference type="EMBL" id="CAE0462062.1"/>
    </source>
</evidence>
<accession>A0A6S8T1N1</accession>